<dbReference type="Proteomes" id="UP000184420">
    <property type="component" value="Unassembled WGS sequence"/>
</dbReference>
<evidence type="ECO:0000313" key="1">
    <source>
        <dbReference type="EMBL" id="SHL37707.1"/>
    </source>
</evidence>
<evidence type="ECO:0008006" key="3">
    <source>
        <dbReference type="Google" id="ProtNLM"/>
    </source>
</evidence>
<sequence>MHPKHKESFSYMVEYLIEQAAAEGRTLSINEIANTMGISIDRFNELLHEKFVDLAFINQLRQKYFRYFGNRKFTEFSESIEIEDE</sequence>
<protein>
    <recommendedName>
        <fullName evidence="3">HTH araC/xylS-type domain-containing protein</fullName>
    </recommendedName>
</protein>
<name>A0A1M7A4R0_9BACT</name>
<dbReference type="AlphaFoldDB" id="A0A1M7A4R0"/>
<dbReference type="RefSeq" id="WP_073079804.1">
    <property type="nucleotide sequence ID" value="NZ_FRBL01000003.1"/>
</dbReference>
<reference evidence="1 2" key="1">
    <citation type="submission" date="2016-11" db="EMBL/GenBank/DDBJ databases">
        <authorList>
            <person name="Jaros S."/>
            <person name="Januszkiewicz K."/>
            <person name="Wedrychowicz H."/>
        </authorList>
    </citation>
    <scope>NUCLEOTIDE SEQUENCE [LARGE SCALE GENOMIC DNA]</scope>
    <source>
        <strain evidence="1 2">DSM 27406</strain>
    </source>
</reference>
<organism evidence="1 2">
    <name type="scientific">Chitinophaga jiangningensis</name>
    <dbReference type="NCBI Taxonomy" id="1419482"/>
    <lineage>
        <taxon>Bacteria</taxon>
        <taxon>Pseudomonadati</taxon>
        <taxon>Bacteroidota</taxon>
        <taxon>Chitinophagia</taxon>
        <taxon>Chitinophagales</taxon>
        <taxon>Chitinophagaceae</taxon>
        <taxon>Chitinophaga</taxon>
    </lineage>
</organism>
<evidence type="ECO:0000313" key="2">
    <source>
        <dbReference type="Proteomes" id="UP000184420"/>
    </source>
</evidence>
<proteinExistence type="predicted"/>
<dbReference type="EMBL" id="FRBL01000003">
    <property type="protein sequence ID" value="SHL37707.1"/>
    <property type="molecule type" value="Genomic_DNA"/>
</dbReference>
<accession>A0A1M7A4R0</accession>
<gene>
    <name evidence="1" type="ORF">SAMN05444266_103126</name>
</gene>
<keyword evidence="2" id="KW-1185">Reference proteome</keyword>